<protein>
    <submittedName>
        <fullName evidence="1">Uracil-DNA glycosylase family protein</fullName>
    </submittedName>
</protein>
<dbReference type="CDD" id="cd10032">
    <property type="entry name" value="UDG-F6_HDG"/>
    <property type="match status" value="1"/>
</dbReference>
<sequence>MAENPDRPITVETHPFAPFLPEKAKILILGSFPPKQERWSMDFFYPNFNNDMWRIFGLVFFGDKNRFIAADGKHFDKTRITAFCEEKGIALYDTVYRAARLKDNASDKFLETVEPAPIARLIGSLPLCRTMAATGQKAAETVSGMFRCPVPATGGYETIDVGGREIAFYRLPSSSRAYPLSLDKKSEAYAGLFEKIL</sequence>
<proteinExistence type="predicted"/>
<accession>A0A9D9J2A0</accession>
<reference evidence="1" key="1">
    <citation type="submission" date="2020-10" db="EMBL/GenBank/DDBJ databases">
        <authorList>
            <person name="Gilroy R."/>
        </authorList>
    </citation>
    <scope>NUCLEOTIDE SEQUENCE</scope>
    <source>
        <strain evidence="1">B3-2255</strain>
    </source>
</reference>
<evidence type="ECO:0000313" key="2">
    <source>
        <dbReference type="Proteomes" id="UP000823772"/>
    </source>
</evidence>
<organism evidence="1 2">
    <name type="scientific">Candidatus Merdivivens faecigallinarum</name>
    <dbReference type="NCBI Taxonomy" id="2840871"/>
    <lineage>
        <taxon>Bacteria</taxon>
        <taxon>Pseudomonadati</taxon>
        <taxon>Bacteroidota</taxon>
        <taxon>Bacteroidia</taxon>
        <taxon>Bacteroidales</taxon>
        <taxon>Muribaculaceae</taxon>
        <taxon>Muribaculaceae incertae sedis</taxon>
        <taxon>Candidatus Merdivivens</taxon>
    </lineage>
</organism>
<dbReference type="Gene3D" id="3.40.470.10">
    <property type="entry name" value="Uracil-DNA glycosylase-like domain"/>
    <property type="match status" value="1"/>
</dbReference>
<name>A0A9D9J2A0_9BACT</name>
<dbReference type="EMBL" id="JADILY010000171">
    <property type="protein sequence ID" value="MBO8482481.1"/>
    <property type="molecule type" value="Genomic_DNA"/>
</dbReference>
<dbReference type="Proteomes" id="UP000823772">
    <property type="component" value="Unassembled WGS sequence"/>
</dbReference>
<reference evidence="1" key="2">
    <citation type="journal article" date="2021" name="PeerJ">
        <title>Extensive microbial diversity within the chicken gut microbiome revealed by metagenomics and culture.</title>
        <authorList>
            <person name="Gilroy R."/>
            <person name="Ravi A."/>
            <person name="Getino M."/>
            <person name="Pursley I."/>
            <person name="Horton D.L."/>
            <person name="Alikhan N.F."/>
            <person name="Baker D."/>
            <person name="Gharbi K."/>
            <person name="Hall N."/>
            <person name="Watson M."/>
            <person name="Adriaenssens E.M."/>
            <person name="Foster-Nyarko E."/>
            <person name="Jarju S."/>
            <person name="Secka A."/>
            <person name="Antonio M."/>
            <person name="Oren A."/>
            <person name="Chaudhuri R.R."/>
            <person name="La Ragione R."/>
            <person name="Hildebrand F."/>
            <person name="Pallen M.J."/>
        </authorList>
    </citation>
    <scope>NUCLEOTIDE SEQUENCE</scope>
    <source>
        <strain evidence="1">B3-2255</strain>
    </source>
</reference>
<dbReference type="AlphaFoldDB" id="A0A9D9J2A0"/>
<dbReference type="SUPFAM" id="SSF52141">
    <property type="entry name" value="Uracil-DNA glycosylase-like"/>
    <property type="match status" value="1"/>
</dbReference>
<gene>
    <name evidence="1" type="ORF">IAC87_08070</name>
</gene>
<evidence type="ECO:0000313" key="1">
    <source>
        <dbReference type="EMBL" id="MBO8482481.1"/>
    </source>
</evidence>
<comment type="caution">
    <text evidence="1">The sequence shown here is derived from an EMBL/GenBank/DDBJ whole genome shotgun (WGS) entry which is preliminary data.</text>
</comment>
<dbReference type="InterPro" id="IPR036895">
    <property type="entry name" value="Uracil-DNA_glycosylase-like_sf"/>
</dbReference>